<dbReference type="EMBL" id="JBBNAG010000005">
    <property type="protein sequence ID" value="KAK9132056.1"/>
    <property type="molecule type" value="Genomic_DNA"/>
</dbReference>
<organism evidence="2 3">
    <name type="scientific">Stephania cephalantha</name>
    <dbReference type="NCBI Taxonomy" id="152367"/>
    <lineage>
        <taxon>Eukaryota</taxon>
        <taxon>Viridiplantae</taxon>
        <taxon>Streptophyta</taxon>
        <taxon>Embryophyta</taxon>
        <taxon>Tracheophyta</taxon>
        <taxon>Spermatophyta</taxon>
        <taxon>Magnoliopsida</taxon>
        <taxon>Ranunculales</taxon>
        <taxon>Menispermaceae</taxon>
        <taxon>Menispermoideae</taxon>
        <taxon>Cissampelideae</taxon>
        <taxon>Stephania</taxon>
    </lineage>
</organism>
<evidence type="ECO:0000313" key="2">
    <source>
        <dbReference type="EMBL" id="KAK9132056.1"/>
    </source>
</evidence>
<protein>
    <submittedName>
        <fullName evidence="2">Uncharacterized protein</fullName>
    </submittedName>
</protein>
<dbReference type="Proteomes" id="UP001419268">
    <property type="component" value="Unassembled WGS sequence"/>
</dbReference>
<gene>
    <name evidence="2" type="ORF">Scep_011584</name>
</gene>
<evidence type="ECO:0000256" key="1">
    <source>
        <dbReference type="SAM" id="MobiDB-lite"/>
    </source>
</evidence>
<name>A0AAP0P925_9MAGN</name>
<comment type="caution">
    <text evidence="2">The sequence shown here is derived from an EMBL/GenBank/DDBJ whole genome shotgun (WGS) entry which is preliminary data.</text>
</comment>
<dbReference type="AlphaFoldDB" id="A0AAP0P925"/>
<evidence type="ECO:0000313" key="3">
    <source>
        <dbReference type="Proteomes" id="UP001419268"/>
    </source>
</evidence>
<dbReference type="PANTHER" id="PTHR36410:SF1">
    <property type="entry name" value="EXPRESSED PROTEIN"/>
    <property type="match status" value="1"/>
</dbReference>
<sequence>MFLSLARPNCHSKSVLICSSLWRRTSSHHNIRFHQAKPQSSKSGNSNKEMESNKDNNNNRKNGDVMSHSFGEGYSTRSDEEGFGGIYGGNQTLRKSGEKAEIHENHSDYDKSQGSDVKEKEKEKGRNTKGVSTIDHPTMV</sequence>
<feature type="compositionally biased region" description="Basic and acidic residues" evidence="1">
    <location>
        <begin position="48"/>
        <end position="63"/>
    </location>
</feature>
<feature type="region of interest" description="Disordered" evidence="1">
    <location>
        <begin position="29"/>
        <end position="140"/>
    </location>
</feature>
<accession>A0AAP0P925</accession>
<feature type="compositionally biased region" description="Basic and acidic residues" evidence="1">
    <location>
        <begin position="95"/>
        <end position="126"/>
    </location>
</feature>
<reference evidence="2 3" key="1">
    <citation type="submission" date="2024-01" db="EMBL/GenBank/DDBJ databases">
        <title>Genome assemblies of Stephania.</title>
        <authorList>
            <person name="Yang L."/>
        </authorList>
    </citation>
    <scope>NUCLEOTIDE SEQUENCE [LARGE SCALE GENOMIC DNA]</scope>
    <source>
        <strain evidence="2">JXDWG</strain>
        <tissue evidence="2">Leaf</tissue>
    </source>
</reference>
<proteinExistence type="predicted"/>
<keyword evidence="3" id="KW-1185">Reference proteome</keyword>
<dbReference type="PANTHER" id="PTHR36410">
    <property type="entry name" value="EXPRESSED PROTEIN"/>
    <property type="match status" value="1"/>
</dbReference>